<dbReference type="GO" id="GO:0022857">
    <property type="term" value="F:transmembrane transporter activity"/>
    <property type="evidence" value="ECO:0007669"/>
    <property type="project" value="TreeGrafter"/>
</dbReference>
<evidence type="ECO:0000313" key="10">
    <source>
        <dbReference type="Proteomes" id="UP000198870"/>
    </source>
</evidence>
<feature type="transmembrane region" description="Helical" evidence="7">
    <location>
        <begin position="274"/>
        <end position="297"/>
    </location>
</feature>
<dbReference type="OrthoDB" id="9790209at2"/>
<feature type="transmembrane region" description="Helical" evidence="7">
    <location>
        <begin position="215"/>
        <end position="237"/>
    </location>
</feature>
<dbReference type="PANTHER" id="PTHR33362:SF2">
    <property type="entry name" value="TRAP TRANSPORTER LARGE PERMEASE PROTEIN"/>
    <property type="match status" value="1"/>
</dbReference>
<comment type="subcellular location">
    <subcellularLocation>
        <location evidence="1">Cell inner membrane</location>
        <topology evidence="1">Multi-pass membrane protein</topology>
    </subcellularLocation>
</comment>
<organism evidence="9 10">
    <name type="scientific">Desulfoluna spongiiphila</name>
    <dbReference type="NCBI Taxonomy" id="419481"/>
    <lineage>
        <taxon>Bacteria</taxon>
        <taxon>Pseudomonadati</taxon>
        <taxon>Thermodesulfobacteriota</taxon>
        <taxon>Desulfobacteria</taxon>
        <taxon>Desulfobacterales</taxon>
        <taxon>Desulfolunaceae</taxon>
        <taxon>Desulfoluna</taxon>
    </lineage>
</organism>
<dbReference type="InterPro" id="IPR010656">
    <property type="entry name" value="DctM"/>
</dbReference>
<dbReference type="AlphaFoldDB" id="A0A1G5C113"/>
<keyword evidence="3" id="KW-0997">Cell inner membrane</keyword>
<dbReference type="EMBL" id="FMUX01000002">
    <property type="protein sequence ID" value="SCX96093.1"/>
    <property type="molecule type" value="Genomic_DNA"/>
</dbReference>
<feature type="transmembrane region" description="Helical" evidence="7">
    <location>
        <begin position="49"/>
        <end position="68"/>
    </location>
</feature>
<dbReference type="Pfam" id="PF06808">
    <property type="entry name" value="DctM"/>
    <property type="match status" value="1"/>
</dbReference>
<dbReference type="InterPro" id="IPR004681">
    <property type="entry name" value="TRAP_DctM"/>
</dbReference>
<evidence type="ECO:0000313" key="9">
    <source>
        <dbReference type="EMBL" id="SCX96093.1"/>
    </source>
</evidence>
<feature type="transmembrane region" description="Helical" evidence="7">
    <location>
        <begin position="317"/>
        <end position="346"/>
    </location>
</feature>
<name>A0A1G5C113_9BACT</name>
<reference evidence="9 10" key="1">
    <citation type="submission" date="2016-10" db="EMBL/GenBank/DDBJ databases">
        <authorList>
            <person name="de Groot N.N."/>
        </authorList>
    </citation>
    <scope>NUCLEOTIDE SEQUENCE [LARGE SCALE GENOMIC DNA]</scope>
    <source>
        <strain evidence="9 10">AA1</strain>
    </source>
</reference>
<evidence type="ECO:0000256" key="4">
    <source>
        <dbReference type="ARBA" id="ARBA00022692"/>
    </source>
</evidence>
<dbReference type="STRING" id="419481.SAMN05216233_102309"/>
<accession>A0A1G5C113</accession>
<keyword evidence="10" id="KW-1185">Reference proteome</keyword>
<dbReference type="GO" id="GO:0005886">
    <property type="term" value="C:plasma membrane"/>
    <property type="evidence" value="ECO:0007669"/>
    <property type="project" value="UniProtKB-SubCell"/>
</dbReference>
<evidence type="ECO:0000256" key="3">
    <source>
        <dbReference type="ARBA" id="ARBA00022519"/>
    </source>
</evidence>
<dbReference type="RefSeq" id="WP_092208755.1">
    <property type="nucleotide sequence ID" value="NZ_FMUX01000002.1"/>
</dbReference>
<feature type="domain" description="TRAP C4-dicarboxylate transport system permease DctM subunit" evidence="8">
    <location>
        <begin position="9"/>
        <end position="418"/>
    </location>
</feature>
<sequence>MDMAIVLTFVSLAAFLLLSVPIGIAIGLSVTVGMTFSDLLPYEFLIQKMVTSLDVFPLMAVPFFIMAGEIMQKGSMAQRLLAVSRSLVGHITGGMAHISVLTSMFYGALSGSAPATVAAVGGIMVPAMEEEGYSKSFSTAVNTAAGCLGVIIPPSVPLIIYGTTAGVSVGDLFIAGVIPGLFVGACLMLCSYVLSKKYGFTGSGKRAPVSEVFSSLKSALPALMVPLIVLGGIYGGFTTPTEAGVIAVVYSLIMEGLFLRTLSWKKVAEVFKGTALTTASIFLVVATATALGQILLFYNLPNQLVDILTSISDNRYILIPIILVFLLVMGTFMDALANILILTPLLLPVVKHLGMDPIHFGIVMIVTSSMGFLTPPVGVNLFVGCSISNLSIEKLSVAVVPFLLTMVLALLAIVFVPSLALWLPGL</sequence>
<evidence type="ECO:0000256" key="5">
    <source>
        <dbReference type="ARBA" id="ARBA00022989"/>
    </source>
</evidence>
<feature type="transmembrane region" description="Helical" evidence="7">
    <location>
        <begin position="137"/>
        <end position="160"/>
    </location>
</feature>
<keyword evidence="2" id="KW-1003">Cell membrane</keyword>
<evidence type="ECO:0000259" key="8">
    <source>
        <dbReference type="Pfam" id="PF06808"/>
    </source>
</evidence>
<feature type="transmembrane region" description="Helical" evidence="7">
    <location>
        <begin position="398"/>
        <end position="423"/>
    </location>
</feature>
<feature type="transmembrane region" description="Helical" evidence="7">
    <location>
        <begin position="358"/>
        <end position="378"/>
    </location>
</feature>
<feature type="transmembrane region" description="Helical" evidence="7">
    <location>
        <begin position="104"/>
        <end position="125"/>
    </location>
</feature>
<dbReference type="Proteomes" id="UP000198870">
    <property type="component" value="Unassembled WGS sequence"/>
</dbReference>
<feature type="transmembrane region" description="Helical" evidence="7">
    <location>
        <begin position="172"/>
        <end position="194"/>
    </location>
</feature>
<evidence type="ECO:0000256" key="6">
    <source>
        <dbReference type="ARBA" id="ARBA00023136"/>
    </source>
</evidence>
<keyword evidence="5 7" id="KW-1133">Transmembrane helix</keyword>
<evidence type="ECO:0000256" key="7">
    <source>
        <dbReference type="SAM" id="Phobius"/>
    </source>
</evidence>
<dbReference type="NCBIfam" id="TIGR00786">
    <property type="entry name" value="dctM"/>
    <property type="match status" value="1"/>
</dbReference>
<protein>
    <submittedName>
        <fullName evidence="9">C4-dicarboxylate transporter, DctM subunit</fullName>
    </submittedName>
</protein>
<evidence type="ECO:0000256" key="2">
    <source>
        <dbReference type="ARBA" id="ARBA00022475"/>
    </source>
</evidence>
<gene>
    <name evidence="9" type="ORF">SAMN05216233_102309</name>
</gene>
<dbReference type="PIRSF" id="PIRSF006066">
    <property type="entry name" value="HI0050"/>
    <property type="match status" value="1"/>
</dbReference>
<keyword evidence="4 7" id="KW-0812">Transmembrane</keyword>
<feature type="transmembrane region" description="Helical" evidence="7">
    <location>
        <begin position="243"/>
        <end position="262"/>
    </location>
</feature>
<proteinExistence type="predicted"/>
<dbReference type="PANTHER" id="PTHR33362">
    <property type="entry name" value="SIALIC ACID TRAP TRANSPORTER PERMEASE PROTEIN SIAT-RELATED"/>
    <property type="match status" value="1"/>
</dbReference>
<keyword evidence="6 7" id="KW-0472">Membrane</keyword>
<evidence type="ECO:0000256" key="1">
    <source>
        <dbReference type="ARBA" id="ARBA00004429"/>
    </source>
</evidence>